<proteinExistence type="predicted"/>
<feature type="domain" description="DUF7041" evidence="2">
    <location>
        <begin position="28"/>
        <end position="109"/>
    </location>
</feature>
<comment type="caution">
    <text evidence="3">The sequence shown here is derived from an EMBL/GenBank/DDBJ whole genome shotgun (WGS) entry which is preliminary data.</text>
</comment>
<evidence type="ECO:0000256" key="1">
    <source>
        <dbReference type="SAM" id="MobiDB-lite"/>
    </source>
</evidence>
<evidence type="ECO:0000313" key="3">
    <source>
        <dbReference type="EMBL" id="KAL0860193.1"/>
    </source>
</evidence>
<reference evidence="3 4" key="1">
    <citation type="submission" date="2024-06" db="EMBL/GenBank/DDBJ databases">
        <title>A chromosome-level genome assembly of beet webworm, Loxostege sticticalis.</title>
        <authorList>
            <person name="Zhang Y."/>
        </authorList>
    </citation>
    <scope>NUCLEOTIDE SEQUENCE [LARGE SCALE GENOMIC DNA]</scope>
    <source>
        <strain evidence="3">AQ026</strain>
        <tissue evidence="3">Whole body</tissue>
    </source>
</reference>
<organism evidence="3 4">
    <name type="scientific">Loxostege sticticalis</name>
    <name type="common">Beet webworm moth</name>
    <dbReference type="NCBI Taxonomy" id="481309"/>
    <lineage>
        <taxon>Eukaryota</taxon>
        <taxon>Metazoa</taxon>
        <taxon>Ecdysozoa</taxon>
        <taxon>Arthropoda</taxon>
        <taxon>Hexapoda</taxon>
        <taxon>Insecta</taxon>
        <taxon>Pterygota</taxon>
        <taxon>Neoptera</taxon>
        <taxon>Endopterygota</taxon>
        <taxon>Lepidoptera</taxon>
        <taxon>Glossata</taxon>
        <taxon>Ditrysia</taxon>
        <taxon>Pyraloidea</taxon>
        <taxon>Crambidae</taxon>
        <taxon>Pyraustinae</taxon>
        <taxon>Loxostege</taxon>
    </lineage>
</organism>
<dbReference type="Pfam" id="PF23055">
    <property type="entry name" value="DUF7041"/>
    <property type="match status" value="1"/>
</dbReference>
<feature type="compositionally biased region" description="Basic residues" evidence="1">
    <location>
        <begin position="216"/>
        <end position="238"/>
    </location>
</feature>
<keyword evidence="4" id="KW-1185">Reference proteome</keyword>
<evidence type="ECO:0000259" key="2">
    <source>
        <dbReference type="Pfam" id="PF23055"/>
    </source>
</evidence>
<dbReference type="PANTHER" id="PTHR33327:SF3">
    <property type="entry name" value="RNA-DIRECTED DNA POLYMERASE"/>
    <property type="match status" value="1"/>
</dbReference>
<feature type="region of interest" description="Disordered" evidence="1">
    <location>
        <begin position="216"/>
        <end position="241"/>
    </location>
</feature>
<accession>A0ABR3H5W1</accession>
<sequence>MTAQPGPSTSPATSNGAELATVTVSSRIPEFWCDQPRLSFVQCEAILGPQKLSDEARFNLVVAKLGKDVIQQVSDILLKPPETKKFDVLKECLLKAYEESEIRQFQKLLSGMELGDQKPSQLLRRMKDLAREKIPDETLRIMWQGHLPSSVRAVLAVSESQDLENLAAIADKIMETSRPLQVAEVQSSTLSDSSFILAEIAKLSLKIRDMERSRNHFKRFNNNRSRSRSTSRARKMSRRTPDSPDWLCYYHHKFRQEQ</sequence>
<protein>
    <recommendedName>
        <fullName evidence="2">DUF7041 domain-containing protein</fullName>
    </recommendedName>
</protein>
<dbReference type="InterPro" id="IPR055469">
    <property type="entry name" value="DUF7041"/>
</dbReference>
<dbReference type="EMBL" id="JBEUOH010000026">
    <property type="protein sequence ID" value="KAL0860193.1"/>
    <property type="molecule type" value="Genomic_DNA"/>
</dbReference>
<name>A0ABR3H5W1_LOXSC</name>
<dbReference type="Proteomes" id="UP001549920">
    <property type="component" value="Unassembled WGS sequence"/>
</dbReference>
<gene>
    <name evidence="3" type="ORF">ABMA27_010500</name>
</gene>
<evidence type="ECO:0000313" key="4">
    <source>
        <dbReference type="Proteomes" id="UP001549920"/>
    </source>
</evidence>
<dbReference type="PANTHER" id="PTHR33327">
    <property type="entry name" value="ENDONUCLEASE"/>
    <property type="match status" value="1"/>
</dbReference>